<sequence length="462" mass="50503">MASCSVISFSMIFVFIGIIHGWGTSSFDALTSVDLVNRKSVYRTPAFILTPGEVSNKYYRVEFPKGHVGVRGFDAEVVDEAGNPVSLFEVYLHHWIAYNVYVKKTEKEAFLKEGYYGSNNPSTRFVGNSGLCRYGPGSTSWGLGSETRHTNTTIPPPYAVEIGNSKKIPDGYEEMWEFNVHAIDTRGVEDRPGCTECRCDLYGVANDEHGLPLPKDYIGGFACCYDGTKCRLKEGFESTKRTLYMQYTIRWVEWSEHVVPLKKYLIDVTNTGSGCKAEYNTPTCSMSGFPTDCIDTRETTASLPEDGILIYAAAHQHTGGRGAGLYSANGEEICRSIPTYGIGSETGNEAGYVVGMSACYPEPGSVKISSKDILRLQSNYTTLRGRTGVMGIFNILVASPGDTASIISVKKSDPLHSGHGIEVTLNHPFVIVGLVGVIAAIGLALFYQVRKKQSEGYQALST</sequence>
<gene>
    <name evidence="1" type="ORF">O6H91_18G018700</name>
</gene>
<name>A0ACC2AYH6_DIPCM</name>
<evidence type="ECO:0000313" key="2">
    <source>
        <dbReference type="Proteomes" id="UP001162992"/>
    </source>
</evidence>
<accession>A0ACC2AYH6</accession>
<dbReference type="EMBL" id="CM055109">
    <property type="protein sequence ID" value="KAJ7522595.1"/>
    <property type="molecule type" value="Genomic_DNA"/>
</dbReference>
<evidence type="ECO:0000313" key="1">
    <source>
        <dbReference type="EMBL" id="KAJ7522595.1"/>
    </source>
</evidence>
<protein>
    <submittedName>
        <fullName evidence="1">Uncharacterized protein</fullName>
    </submittedName>
</protein>
<dbReference type="Proteomes" id="UP001162992">
    <property type="component" value="Chromosome 18"/>
</dbReference>
<organism evidence="1 2">
    <name type="scientific">Diphasiastrum complanatum</name>
    <name type="common">Issler's clubmoss</name>
    <name type="synonym">Lycopodium complanatum</name>
    <dbReference type="NCBI Taxonomy" id="34168"/>
    <lineage>
        <taxon>Eukaryota</taxon>
        <taxon>Viridiplantae</taxon>
        <taxon>Streptophyta</taxon>
        <taxon>Embryophyta</taxon>
        <taxon>Tracheophyta</taxon>
        <taxon>Lycopodiopsida</taxon>
        <taxon>Lycopodiales</taxon>
        <taxon>Lycopodiaceae</taxon>
        <taxon>Lycopodioideae</taxon>
        <taxon>Diphasiastrum</taxon>
    </lineage>
</organism>
<reference evidence="2" key="1">
    <citation type="journal article" date="2024" name="Proc. Natl. Acad. Sci. U.S.A.">
        <title>Extraordinary preservation of gene collinearity over three hundred million years revealed in homosporous lycophytes.</title>
        <authorList>
            <person name="Li C."/>
            <person name="Wickell D."/>
            <person name="Kuo L.Y."/>
            <person name="Chen X."/>
            <person name="Nie B."/>
            <person name="Liao X."/>
            <person name="Peng D."/>
            <person name="Ji J."/>
            <person name="Jenkins J."/>
            <person name="Williams M."/>
            <person name="Shu S."/>
            <person name="Plott C."/>
            <person name="Barry K."/>
            <person name="Rajasekar S."/>
            <person name="Grimwood J."/>
            <person name="Han X."/>
            <person name="Sun S."/>
            <person name="Hou Z."/>
            <person name="He W."/>
            <person name="Dai G."/>
            <person name="Sun C."/>
            <person name="Schmutz J."/>
            <person name="Leebens-Mack J.H."/>
            <person name="Li F.W."/>
            <person name="Wang L."/>
        </authorList>
    </citation>
    <scope>NUCLEOTIDE SEQUENCE [LARGE SCALE GENOMIC DNA]</scope>
    <source>
        <strain evidence="2">cv. PW_Plant_1</strain>
    </source>
</reference>
<comment type="caution">
    <text evidence="1">The sequence shown here is derived from an EMBL/GenBank/DDBJ whole genome shotgun (WGS) entry which is preliminary data.</text>
</comment>
<keyword evidence="2" id="KW-1185">Reference proteome</keyword>
<proteinExistence type="predicted"/>